<evidence type="ECO:0000313" key="1">
    <source>
        <dbReference type="EMBL" id="MDY0410610.1"/>
    </source>
</evidence>
<dbReference type="Proteomes" id="UP001275315">
    <property type="component" value="Unassembled WGS sequence"/>
</dbReference>
<evidence type="ECO:0000313" key="2">
    <source>
        <dbReference type="Proteomes" id="UP001275315"/>
    </source>
</evidence>
<dbReference type="RefSeq" id="WP_320381500.1">
    <property type="nucleotide sequence ID" value="NZ_JAWDIQ010000003.1"/>
</dbReference>
<dbReference type="EMBL" id="JAWDIQ010000003">
    <property type="protein sequence ID" value="MDY0410610.1"/>
    <property type="molecule type" value="Genomic_DNA"/>
</dbReference>
<proteinExistence type="predicted"/>
<name>A0ABU5CW71_9BACI</name>
<sequence>MQFAEERKILADADDAQLVSYIDMHYGTFSARNYDIAIAKSRALCSRLYHPI</sequence>
<accession>A0ABU5CW71</accession>
<protein>
    <submittedName>
        <fullName evidence="1">Uncharacterized protein</fullName>
    </submittedName>
</protein>
<keyword evidence="2" id="KW-1185">Reference proteome</keyword>
<reference evidence="1 2" key="1">
    <citation type="submission" date="2023-10" db="EMBL/GenBank/DDBJ databases">
        <title>Virgibacillus soli CC-YMP-6 genome.</title>
        <authorList>
            <person name="Miliotis G."/>
            <person name="Sengupta P."/>
            <person name="Hameed A."/>
            <person name="Chuvochina M."/>
            <person name="Mcdonagh F."/>
            <person name="Simpson A.C."/>
            <person name="Singh N.K."/>
            <person name="Rekha P.D."/>
            <person name="Raman K."/>
            <person name="Hugenholtz P."/>
            <person name="Venkateswaran K."/>
        </authorList>
    </citation>
    <scope>NUCLEOTIDE SEQUENCE [LARGE SCALE GENOMIC DNA]</scope>
    <source>
        <strain evidence="1 2">CC-YMP-6</strain>
    </source>
</reference>
<comment type="caution">
    <text evidence="1">The sequence shown here is derived from an EMBL/GenBank/DDBJ whole genome shotgun (WGS) entry which is preliminary data.</text>
</comment>
<organism evidence="1 2">
    <name type="scientific">Paracerasibacillus soli</name>
    <dbReference type="NCBI Taxonomy" id="480284"/>
    <lineage>
        <taxon>Bacteria</taxon>
        <taxon>Bacillati</taxon>
        <taxon>Bacillota</taxon>
        <taxon>Bacilli</taxon>
        <taxon>Bacillales</taxon>
        <taxon>Bacillaceae</taxon>
        <taxon>Paracerasibacillus</taxon>
    </lineage>
</organism>
<gene>
    <name evidence="1" type="ORF">RWD45_21320</name>
</gene>